<protein>
    <submittedName>
        <fullName evidence="2">Peptide S-glycosyltransferase, SunS family</fullName>
    </submittedName>
</protein>
<evidence type="ECO:0000313" key="2">
    <source>
        <dbReference type="EMBL" id="QDR82550.1"/>
    </source>
</evidence>
<dbReference type="Proteomes" id="UP000320776">
    <property type="component" value="Chromosome"/>
</dbReference>
<accession>A0A517DYW2</accession>
<feature type="domain" description="Glycosyltransferase 2-like" evidence="1">
    <location>
        <begin position="8"/>
        <end position="129"/>
    </location>
</feature>
<dbReference type="PANTHER" id="PTHR43630">
    <property type="entry name" value="POLY-BETA-1,6-N-ACETYL-D-GLUCOSAMINE SYNTHASE"/>
    <property type="match status" value="1"/>
</dbReference>
<dbReference type="OrthoDB" id="9815923at2"/>
<reference evidence="2 3" key="1">
    <citation type="submission" date="2019-02" db="EMBL/GenBank/DDBJ databases">
        <title>Closed genome of Sporomusa termitida DSM 4440.</title>
        <authorList>
            <person name="Poehlein A."/>
            <person name="Daniel R."/>
        </authorList>
    </citation>
    <scope>NUCLEOTIDE SEQUENCE [LARGE SCALE GENOMIC DNA]</scope>
    <source>
        <strain evidence="2 3">DSM 4440</strain>
    </source>
</reference>
<dbReference type="InterPro" id="IPR001173">
    <property type="entry name" value="Glyco_trans_2-like"/>
</dbReference>
<dbReference type="EMBL" id="CP036259">
    <property type="protein sequence ID" value="QDR82550.1"/>
    <property type="molecule type" value="Genomic_DNA"/>
</dbReference>
<dbReference type="AlphaFoldDB" id="A0A517DYW2"/>
<gene>
    <name evidence="2" type="ORF">SPTER_39780</name>
</gene>
<keyword evidence="3" id="KW-1185">Reference proteome</keyword>
<organism evidence="2 3">
    <name type="scientific">Sporomusa termitida</name>
    <dbReference type="NCBI Taxonomy" id="2377"/>
    <lineage>
        <taxon>Bacteria</taxon>
        <taxon>Bacillati</taxon>
        <taxon>Bacillota</taxon>
        <taxon>Negativicutes</taxon>
        <taxon>Selenomonadales</taxon>
        <taxon>Sporomusaceae</taxon>
        <taxon>Sporomusa</taxon>
    </lineage>
</organism>
<dbReference type="CDD" id="cd02511">
    <property type="entry name" value="Beta4Glucosyltransferase"/>
    <property type="match status" value="1"/>
</dbReference>
<sequence length="516" mass="56573">MNKTTSISLCLIAKNEAHCLTHCLTSVRQLVDEIIVVDTGSTDATAAIAADYGAAVFQFSWTDDFSAARNYAISQARGQWILVLDADEVLEPLSRHELVSYLQRTPAEGYYFEIISYLDGDNKTVNDYVVRLFKNKPAYRFSGSIHEQVAGSIQTSQLLLAPYTIHHYGYLPQESAIKHKFERNTAIIQKALRHNPQDPFLHYSLAIEHLQRKDFRQAGVLLESTLSRLQGTEGYIPQVLAALLLTKLAQPDDAGAEALFGNCLQALPDQGDLYCLYGVWLMQHNRWPEAAPMLAGALSGKLTMVTPGQVHCCLGDVYFFIGLFAQASEHYITAFTETTVGLYPLRRLLAMLSDRAALQACEPALTKVPPAAVTGLLAQIIQAGQSDLAIAVLLLSILESISARDLPRIISACGTYAQYLATLSPAHWPQPEIYVLLEQSSSKLLLQSRLLALSGGYAPNLRQALTADALQSLLLLAAVVQPSVPTTDPLTFWEGVFIGETHFAGQPDQAETSHTD</sequence>
<proteinExistence type="predicted"/>
<dbReference type="GO" id="GO:0016740">
    <property type="term" value="F:transferase activity"/>
    <property type="evidence" value="ECO:0007669"/>
    <property type="project" value="UniProtKB-KW"/>
</dbReference>
<dbReference type="RefSeq" id="WP_144351928.1">
    <property type="nucleotide sequence ID" value="NZ_CP036259.1"/>
</dbReference>
<dbReference type="Gene3D" id="3.90.550.10">
    <property type="entry name" value="Spore Coat Polysaccharide Biosynthesis Protein SpsA, Chain A"/>
    <property type="match status" value="1"/>
</dbReference>
<dbReference type="InterPro" id="IPR011990">
    <property type="entry name" value="TPR-like_helical_dom_sf"/>
</dbReference>
<dbReference type="Gene3D" id="1.25.40.10">
    <property type="entry name" value="Tetratricopeptide repeat domain"/>
    <property type="match status" value="1"/>
</dbReference>
<dbReference type="SUPFAM" id="SSF48452">
    <property type="entry name" value="TPR-like"/>
    <property type="match status" value="1"/>
</dbReference>
<keyword evidence="2" id="KW-0808">Transferase</keyword>
<dbReference type="InterPro" id="IPR029044">
    <property type="entry name" value="Nucleotide-diphossugar_trans"/>
</dbReference>
<dbReference type="KEGG" id="sted:SPTER_39780"/>
<evidence type="ECO:0000313" key="3">
    <source>
        <dbReference type="Proteomes" id="UP000320776"/>
    </source>
</evidence>
<name>A0A517DYW2_9FIRM</name>
<dbReference type="SUPFAM" id="SSF53448">
    <property type="entry name" value="Nucleotide-diphospho-sugar transferases"/>
    <property type="match status" value="1"/>
</dbReference>
<dbReference type="PANTHER" id="PTHR43630:SF2">
    <property type="entry name" value="GLYCOSYLTRANSFERASE"/>
    <property type="match status" value="1"/>
</dbReference>
<evidence type="ECO:0000259" key="1">
    <source>
        <dbReference type="Pfam" id="PF00535"/>
    </source>
</evidence>
<dbReference type="Pfam" id="PF00535">
    <property type="entry name" value="Glycos_transf_2"/>
    <property type="match status" value="1"/>
</dbReference>